<reference evidence="1 2" key="1">
    <citation type="submission" date="2018-03" db="EMBL/GenBank/DDBJ databases">
        <title>Genomic Encyclopedia of Archaeal and Bacterial Type Strains, Phase II (KMG-II): from individual species to whole genera.</title>
        <authorList>
            <person name="Goeker M."/>
        </authorList>
    </citation>
    <scope>NUCLEOTIDE SEQUENCE [LARGE SCALE GENOMIC DNA]</scope>
    <source>
        <strain evidence="1 2">DSM 44720</strain>
    </source>
</reference>
<organism evidence="1 2">
    <name type="scientific">Umezawaea tangerina</name>
    <dbReference type="NCBI Taxonomy" id="84725"/>
    <lineage>
        <taxon>Bacteria</taxon>
        <taxon>Bacillati</taxon>
        <taxon>Actinomycetota</taxon>
        <taxon>Actinomycetes</taxon>
        <taxon>Pseudonocardiales</taxon>
        <taxon>Pseudonocardiaceae</taxon>
        <taxon>Umezawaea</taxon>
    </lineage>
</organism>
<dbReference type="AlphaFoldDB" id="A0A2T0SU72"/>
<comment type="caution">
    <text evidence="1">The sequence shown here is derived from an EMBL/GenBank/DDBJ whole genome shotgun (WGS) entry which is preliminary data.</text>
</comment>
<dbReference type="GO" id="GO:0005506">
    <property type="term" value="F:iron ion binding"/>
    <property type="evidence" value="ECO:0007669"/>
    <property type="project" value="UniProtKB-ARBA"/>
</dbReference>
<gene>
    <name evidence="1" type="ORF">CLV43_111322</name>
</gene>
<sequence length="271" mass="29819">MPERAKTTESPDFFTTYGFVVLRNLLDGDEVARLRAEVLEALSANYELPTEQVVEASGTKGYYLPMTGPRTPVSRALLGDARIVDAARAFLGRDVVPKPAKGILYRDASSWHADSYVRELDAVKVVAYLDPLDAGTGALRVLPGSHHADVSDSLREHRANNPPGSPVLDEELESALWPGLALETDPGDVIVFDVNLWHASLSGRDRLQWSASYAAVPRDERETAAVRHYVLSFLDAGHEYDTERYPYFDPDWSLPGAPPYAEALNRICAPA</sequence>
<dbReference type="Pfam" id="PF05721">
    <property type="entry name" value="PhyH"/>
    <property type="match status" value="1"/>
</dbReference>
<keyword evidence="1" id="KW-0560">Oxidoreductase</keyword>
<dbReference type="Proteomes" id="UP000239494">
    <property type="component" value="Unassembled WGS sequence"/>
</dbReference>
<evidence type="ECO:0000313" key="2">
    <source>
        <dbReference type="Proteomes" id="UP000239494"/>
    </source>
</evidence>
<keyword evidence="2" id="KW-1185">Reference proteome</keyword>
<proteinExistence type="predicted"/>
<accession>A0A2T0SU72</accession>
<dbReference type="InterPro" id="IPR008775">
    <property type="entry name" value="Phytyl_CoA_dOase-like"/>
</dbReference>
<dbReference type="PANTHER" id="PTHR20883:SF48">
    <property type="entry name" value="ECTOINE DIOXYGENASE"/>
    <property type="match status" value="1"/>
</dbReference>
<evidence type="ECO:0000313" key="1">
    <source>
        <dbReference type="EMBL" id="PRY36950.1"/>
    </source>
</evidence>
<dbReference type="SUPFAM" id="SSF51197">
    <property type="entry name" value="Clavaminate synthase-like"/>
    <property type="match status" value="1"/>
</dbReference>
<dbReference type="Gene3D" id="2.60.120.620">
    <property type="entry name" value="q2cbj1_9rhob like domain"/>
    <property type="match status" value="1"/>
</dbReference>
<dbReference type="PANTHER" id="PTHR20883">
    <property type="entry name" value="PHYTANOYL-COA DIOXYGENASE DOMAIN CONTAINING 1"/>
    <property type="match status" value="1"/>
</dbReference>
<keyword evidence="1" id="KW-0223">Dioxygenase</keyword>
<dbReference type="GO" id="GO:0016706">
    <property type="term" value="F:2-oxoglutarate-dependent dioxygenase activity"/>
    <property type="evidence" value="ECO:0007669"/>
    <property type="project" value="UniProtKB-ARBA"/>
</dbReference>
<dbReference type="EMBL" id="PVTF01000011">
    <property type="protein sequence ID" value="PRY36950.1"/>
    <property type="molecule type" value="Genomic_DNA"/>
</dbReference>
<dbReference type="OrthoDB" id="9796766at2"/>
<dbReference type="RefSeq" id="WP_106192436.1">
    <property type="nucleotide sequence ID" value="NZ_PVTF01000011.1"/>
</dbReference>
<protein>
    <submittedName>
        <fullName evidence="1">Ectoine hydroxylase-related dioxygenase (Phytanoyl-CoA dioxygenase family)</fullName>
    </submittedName>
</protein>
<name>A0A2T0SU72_9PSEU</name>